<keyword evidence="7 13" id="KW-0695">RNA-directed DNA polymerase</keyword>
<dbReference type="FunFam" id="3.30.70.270:FF:000020">
    <property type="entry name" value="Transposon Tf2-6 polyprotein-like Protein"/>
    <property type="match status" value="1"/>
</dbReference>
<dbReference type="Gene3D" id="3.30.70.270">
    <property type="match status" value="2"/>
</dbReference>
<dbReference type="Pfam" id="PF17921">
    <property type="entry name" value="Integrase_H2C2"/>
    <property type="match status" value="1"/>
</dbReference>
<dbReference type="CDD" id="cd00303">
    <property type="entry name" value="retropepsin_like"/>
    <property type="match status" value="1"/>
</dbReference>
<keyword evidence="8" id="KW-0862">Zinc</keyword>
<dbReference type="InterPro" id="IPR043128">
    <property type="entry name" value="Rev_trsase/Diguanyl_cyclase"/>
</dbReference>
<dbReference type="PROSITE" id="PS50994">
    <property type="entry name" value="INTEGRASE"/>
    <property type="match status" value="1"/>
</dbReference>
<feature type="domain" description="Integrase catalytic" evidence="12">
    <location>
        <begin position="861"/>
        <end position="1021"/>
    </location>
</feature>
<evidence type="ECO:0000256" key="7">
    <source>
        <dbReference type="ARBA" id="ARBA00022918"/>
    </source>
</evidence>
<proteinExistence type="predicted"/>
<dbReference type="InterPro" id="IPR001584">
    <property type="entry name" value="Integrase_cat-core"/>
</dbReference>
<evidence type="ECO:0000259" key="11">
    <source>
        <dbReference type="PROSITE" id="PS50878"/>
    </source>
</evidence>
<dbReference type="CDD" id="cd01647">
    <property type="entry name" value="RT_LTR"/>
    <property type="match status" value="1"/>
</dbReference>
<dbReference type="GO" id="GO:0003964">
    <property type="term" value="F:RNA-directed DNA polymerase activity"/>
    <property type="evidence" value="ECO:0007669"/>
    <property type="project" value="UniProtKB-KW"/>
</dbReference>
<dbReference type="PROSITE" id="PS50158">
    <property type="entry name" value="ZF_CCHC"/>
    <property type="match status" value="1"/>
</dbReference>
<sequence>MPFTRGGTAVVPEKLPGPSEKPTGRQWTASAIGGTPARKCFKCQGFGHIASNCPTRRIVTILEEDPEQGDGHITDDLVDHGNVTQPTVIEADEGNLLVLLRLLSGHKEEPEQWHNLFRTRCTINDRVCQVIVDSGSCENIASCALVEKLELPTVKHPQPYALTWIQKDNKIEVTKRCLVHFSIGKFRDQVWCDVLPMDACHLLLGRPWQFDRNTIHNGATNTYTLTQGRETIALMPVKFPIEEAGNVQLMVSQAECKTAIQQAEGGYLVLVKKATNDTFSCPPELQPLLKEYQEVWKEELPAGLPPLREIQHAIDLVPGASLPNRPPYRLRPDEHLELKRQVEDLLNRGYIRPSTSPCAVPALLVPKKDGSYRMCVDSRAINKITVRYRFPILRIDDLFDQLQGAAVFSKLDLRSGYHQIRVREGDEWKTAFKVRDGLYEWLVMPFGLSNAPSTFMRLMNQIFQPLLSHCVIVYFDDILIYSKDLQSHMQHLKQVLQILKEQRLYCHPRKCHFLDSWIQFLGFILSAEGIEVDPEKIRAIVTWPIPCSFTDVRRFHGLASFYRRFIARFSTIAAPLTELLKASTFCWNQEAQGSFDELKRQMTSTPVLRLPDFDKLFQVECDASNIGIGAVLSQEGKPIAYFSEKLNEVRQRYSTYDKEFYAIVRTLHHWSHYLLCKEFILFTDHAALKFLDSKKKLRGRHATWAEFLSAFQFVLKHKSGKDNQVADALSRRYALLQTVQAQLVGFDAIKEMYAADPDFGEIWRKCQQAPYQLFYLKEDFLFKSLSICIPDCSLRLAVIAECHDGGLSGHFGRDKTLFLTREKFFWPNIKRDVTRYIRSCQVCRRAKTTLTNAGLYSPLPIPLRPWDDVSMDFVVGLPRTQRNKDSIMVVVDRFSKMSHFIACHKTLDATHISDLYFKEIVRLHGIPRTIVSDRDVKFLSHFWRTLWGKLGTRLQFSSAAHPQTDGQTETVNRSLGNLLRCFVGKNLKQWDLVLPQIEFAFNRSINQTTGHTPFELVYGNNPLTPLDLLPALSVSVYSQDGERRSEEIKKLHQQVRDKIAQQNTRYQKQANKHRRSVVFQVGDMVWIKLRKERFPPGPFGKLKPKADGPFRGLKRINDNAYEIELPGDYNVSAVFNVSDLTPHVDLEDISPPRVNDAGATNVVV</sequence>
<dbReference type="InterPro" id="IPR000477">
    <property type="entry name" value="RT_dom"/>
</dbReference>
<dbReference type="Pfam" id="PF00098">
    <property type="entry name" value="zf-CCHC"/>
    <property type="match status" value="1"/>
</dbReference>
<evidence type="ECO:0000256" key="6">
    <source>
        <dbReference type="ARBA" id="ARBA00022801"/>
    </source>
</evidence>
<evidence type="ECO:0000313" key="13">
    <source>
        <dbReference type="EMBL" id="PKU61482.1"/>
    </source>
</evidence>
<reference evidence="13 14" key="1">
    <citation type="journal article" date="2016" name="Sci. Rep.">
        <title>The Dendrobium catenatum Lindl. genome sequence provides insights into polysaccharide synthase, floral development and adaptive evolution.</title>
        <authorList>
            <person name="Zhang G.Q."/>
            <person name="Xu Q."/>
            <person name="Bian C."/>
            <person name="Tsai W.C."/>
            <person name="Yeh C.M."/>
            <person name="Liu K.W."/>
            <person name="Yoshida K."/>
            <person name="Zhang L.S."/>
            <person name="Chang S.B."/>
            <person name="Chen F."/>
            <person name="Shi Y."/>
            <person name="Su Y.Y."/>
            <person name="Zhang Y.Q."/>
            <person name="Chen L.J."/>
            <person name="Yin Y."/>
            <person name="Lin M."/>
            <person name="Huang H."/>
            <person name="Deng H."/>
            <person name="Wang Z.W."/>
            <person name="Zhu S.L."/>
            <person name="Zhao X."/>
            <person name="Deng C."/>
            <person name="Niu S.C."/>
            <person name="Huang J."/>
            <person name="Wang M."/>
            <person name="Liu G.H."/>
            <person name="Yang H.J."/>
            <person name="Xiao X.J."/>
            <person name="Hsiao Y.Y."/>
            <person name="Wu W.L."/>
            <person name="Chen Y.Y."/>
            <person name="Mitsuda N."/>
            <person name="Ohme-Takagi M."/>
            <person name="Luo Y.B."/>
            <person name="Van de Peer Y."/>
            <person name="Liu Z.J."/>
        </authorList>
    </citation>
    <scope>NUCLEOTIDE SEQUENCE [LARGE SCALE GENOMIC DNA]</scope>
    <source>
        <tissue evidence="13">The whole plant</tissue>
    </source>
</reference>
<dbReference type="Gene3D" id="3.30.420.10">
    <property type="entry name" value="Ribonuclease H-like superfamily/Ribonuclease H"/>
    <property type="match status" value="1"/>
</dbReference>
<dbReference type="InterPro" id="IPR041588">
    <property type="entry name" value="Integrase_H2C2"/>
</dbReference>
<dbReference type="GO" id="GO:0004519">
    <property type="term" value="F:endonuclease activity"/>
    <property type="evidence" value="ECO:0007669"/>
    <property type="project" value="UniProtKB-KW"/>
</dbReference>
<keyword evidence="14" id="KW-1185">Reference proteome</keyword>
<dbReference type="InterPro" id="IPR001878">
    <property type="entry name" value="Znf_CCHC"/>
</dbReference>
<dbReference type="CDD" id="cd09274">
    <property type="entry name" value="RNase_HI_RT_Ty3"/>
    <property type="match status" value="1"/>
</dbReference>
<dbReference type="InterPro" id="IPR043502">
    <property type="entry name" value="DNA/RNA_pol_sf"/>
</dbReference>
<evidence type="ECO:0000256" key="3">
    <source>
        <dbReference type="ARBA" id="ARBA00022695"/>
    </source>
</evidence>
<keyword evidence="4" id="KW-0540">Nuclease</keyword>
<dbReference type="InterPro" id="IPR041373">
    <property type="entry name" value="RT_RNaseH"/>
</dbReference>
<dbReference type="Pfam" id="PF24626">
    <property type="entry name" value="SH3_Tf2-1"/>
    <property type="match status" value="1"/>
</dbReference>
<keyword evidence="8" id="KW-0479">Metal-binding</keyword>
<dbReference type="InterPro" id="IPR012337">
    <property type="entry name" value="RNaseH-like_sf"/>
</dbReference>
<protein>
    <recommendedName>
        <fullName evidence="1">RNA-directed DNA polymerase</fullName>
        <ecNumber evidence="1">2.7.7.49</ecNumber>
    </recommendedName>
</protein>
<dbReference type="PANTHER" id="PTHR35046">
    <property type="entry name" value="ZINC KNUCKLE (CCHC-TYPE) FAMILY PROTEIN"/>
    <property type="match status" value="1"/>
</dbReference>
<feature type="domain" description="Reverse transcriptase" evidence="11">
    <location>
        <begin position="346"/>
        <end position="525"/>
    </location>
</feature>
<evidence type="ECO:0000256" key="1">
    <source>
        <dbReference type="ARBA" id="ARBA00012493"/>
    </source>
</evidence>
<dbReference type="SUPFAM" id="SSF57756">
    <property type="entry name" value="Retrovirus zinc finger-like domains"/>
    <property type="match status" value="1"/>
</dbReference>
<dbReference type="InterPro" id="IPR036397">
    <property type="entry name" value="RNaseH_sf"/>
</dbReference>
<evidence type="ECO:0000256" key="4">
    <source>
        <dbReference type="ARBA" id="ARBA00022722"/>
    </source>
</evidence>
<dbReference type="InterPro" id="IPR056924">
    <property type="entry name" value="SH3_Tf2-1"/>
</dbReference>
<name>A0A2I0VDK0_9ASPA</name>
<dbReference type="GO" id="GO:0008270">
    <property type="term" value="F:zinc ion binding"/>
    <property type="evidence" value="ECO:0007669"/>
    <property type="project" value="UniProtKB-KW"/>
</dbReference>
<evidence type="ECO:0000256" key="8">
    <source>
        <dbReference type="PROSITE-ProRule" id="PRU00047"/>
    </source>
</evidence>
<dbReference type="Pfam" id="PF17917">
    <property type="entry name" value="RT_RNaseH"/>
    <property type="match status" value="1"/>
</dbReference>
<organism evidence="13 14">
    <name type="scientific">Dendrobium catenatum</name>
    <dbReference type="NCBI Taxonomy" id="906689"/>
    <lineage>
        <taxon>Eukaryota</taxon>
        <taxon>Viridiplantae</taxon>
        <taxon>Streptophyta</taxon>
        <taxon>Embryophyta</taxon>
        <taxon>Tracheophyta</taxon>
        <taxon>Spermatophyta</taxon>
        <taxon>Magnoliopsida</taxon>
        <taxon>Liliopsida</taxon>
        <taxon>Asparagales</taxon>
        <taxon>Orchidaceae</taxon>
        <taxon>Epidendroideae</taxon>
        <taxon>Malaxideae</taxon>
        <taxon>Dendrobiinae</taxon>
        <taxon>Dendrobium</taxon>
    </lineage>
</organism>
<dbReference type="PROSITE" id="PS50878">
    <property type="entry name" value="RT_POL"/>
    <property type="match status" value="1"/>
</dbReference>
<dbReference type="Pfam" id="PF00078">
    <property type="entry name" value="RVT_1"/>
    <property type="match status" value="1"/>
</dbReference>
<dbReference type="InterPro" id="IPR036875">
    <property type="entry name" value="Znf_CCHC_sf"/>
</dbReference>
<evidence type="ECO:0000256" key="5">
    <source>
        <dbReference type="ARBA" id="ARBA00022759"/>
    </source>
</evidence>
<evidence type="ECO:0000313" key="14">
    <source>
        <dbReference type="Proteomes" id="UP000233837"/>
    </source>
</evidence>
<keyword evidence="6" id="KW-0378">Hydrolase</keyword>
<evidence type="ECO:0000256" key="9">
    <source>
        <dbReference type="SAM" id="MobiDB-lite"/>
    </source>
</evidence>
<keyword evidence="5" id="KW-0255">Endonuclease</keyword>
<dbReference type="SUPFAM" id="SSF53098">
    <property type="entry name" value="Ribonuclease H-like"/>
    <property type="match status" value="1"/>
</dbReference>
<evidence type="ECO:0000259" key="10">
    <source>
        <dbReference type="PROSITE" id="PS50158"/>
    </source>
</evidence>
<keyword evidence="8" id="KW-0863">Zinc-finger</keyword>
<dbReference type="EC" id="2.7.7.49" evidence="1"/>
<dbReference type="FunFam" id="1.10.340.70:FF:000001">
    <property type="entry name" value="Retrovirus-related Pol polyprotein from transposon gypsy-like Protein"/>
    <property type="match status" value="1"/>
</dbReference>
<dbReference type="GO" id="GO:0003676">
    <property type="term" value="F:nucleic acid binding"/>
    <property type="evidence" value="ECO:0007669"/>
    <property type="project" value="InterPro"/>
</dbReference>
<evidence type="ECO:0000256" key="2">
    <source>
        <dbReference type="ARBA" id="ARBA00022679"/>
    </source>
</evidence>
<dbReference type="SUPFAM" id="SSF56672">
    <property type="entry name" value="DNA/RNA polymerases"/>
    <property type="match status" value="1"/>
</dbReference>
<dbReference type="GO" id="GO:0016787">
    <property type="term" value="F:hydrolase activity"/>
    <property type="evidence" value="ECO:0007669"/>
    <property type="project" value="UniProtKB-KW"/>
</dbReference>
<dbReference type="Gene3D" id="2.40.70.10">
    <property type="entry name" value="Acid Proteases"/>
    <property type="match status" value="1"/>
</dbReference>
<reference evidence="13 14" key="2">
    <citation type="journal article" date="2017" name="Nature">
        <title>The Apostasia genome and the evolution of orchids.</title>
        <authorList>
            <person name="Zhang G.Q."/>
            <person name="Liu K.W."/>
            <person name="Li Z."/>
            <person name="Lohaus R."/>
            <person name="Hsiao Y.Y."/>
            <person name="Niu S.C."/>
            <person name="Wang J.Y."/>
            <person name="Lin Y.C."/>
            <person name="Xu Q."/>
            <person name="Chen L.J."/>
            <person name="Yoshida K."/>
            <person name="Fujiwara S."/>
            <person name="Wang Z.W."/>
            <person name="Zhang Y.Q."/>
            <person name="Mitsuda N."/>
            <person name="Wang M."/>
            <person name="Liu G.H."/>
            <person name="Pecoraro L."/>
            <person name="Huang H.X."/>
            <person name="Xiao X.J."/>
            <person name="Lin M."/>
            <person name="Wu X.Y."/>
            <person name="Wu W.L."/>
            <person name="Chen Y.Y."/>
            <person name="Chang S.B."/>
            <person name="Sakamoto S."/>
            <person name="Ohme-Takagi M."/>
            <person name="Yagi M."/>
            <person name="Zeng S.J."/>
            <person name="Shen C.Y."/>
            <person name="Yeh C.M."/>
            <person name="Luo Y.B."/>
            <person name="Tsai W.C."/>
            <person name="Van de Peer Y."/>
            <person name="Liu Z.J."/>
        </authorList>
    </citation>
    <scope>NUCLEOTIDE SEQUENCE [LARGE SCALE GENOMIC DNA]</scope>
    <source>
        <tissue evidence="13">The whole plant</tissue>
    </source>
</reference>
<dbReference type="AlphaFoldDB" id="A0A2I0VDK0"/>
<keyword evidence="3" id="KW-0548">Nucleotidyltransferase</keyword>
<dbReference type="InterPro" id="IPR021109">
    <property type="entry name" value="Peptidase_aspartic_dom_sf"/>
</dbReference>
<dbReference type="Gene3D" id="1.10.340.70">
    <property type="match status" value="1"/>
</dbReference>
<dbReference type="EMBL" id="KZ503778">
    <property type="protein sequence ID" value="PKU61482.1"/>
    <property type="molecule type" value="Genomic_DNA"/>
</dbReference>
<dbReference type="GO" id="GO:0015074">
    <property type="term" value="P:DNA integration"/>
    <property type="evidence" value="ECO:0007669"/>
    <property type="project" value="InterPro"/>
</dbReference>
<gene>
    <name evidence="13" type="ORF">MA16_Dca021539</name>
</gene>
<keyword evidence="2" id="KW-0808">Transferase</keyword>
<dbReference type="Gene3D" id="3.10.10.10">
    <property type="entry name" value="HIV Type 1 Reverse Transcriptase, subunit A, domain 1"/>
    <property type="match status" value="1"/>
</dbReference>
<feature type="domain" description="CCHC-type" evidence="10">
    <location>
        <begin position="38"/>
        <end position="54"/>
    </location>
</feature>
<accession>A0A2I0VDK0</accession>
<dbReference type="Proteomes" id="UP000233837">
    <property type="component" value="Unassembled WGS sequence"/>
</dbReference>
<dbReference type="SMART" id="SM00343">
    <property type="entry name" value="ZnF_C2HC"/>
    <property type="match status" value="1"/>
</dbReference>
<feature type="region of interest" description="Disordered" evidence="9">
    <location>
        <begin position="1"/>
        <end position="26"/>
    </location>
</feature>
<evidence type="ECO:0000259" key="12">
    <source>
        <dbReference type="PROSITE" id="PS50994"/>
    </source>
</evidence>
<dbReference type="PANTHER" id="PTHR35046:SF26">
    <property type="entry name" value="RNA-DIRECTED DNA POLYMERASE"/>
    <property type="match status" value="1"/>
</dbReference>